<protein>
    <recommendedName>
        <fullName evidence="1">B30.2/SPRY domain-containing protein</fullName>
    </recommendedName>
</protein>
<dbReference type="Pfam" id="PF13765">
    <property type="entry name" value="PRY"/>
    <property type="match status" value="1"/>
</dbReference>
<sequence length="428" mass="49645">MRPNPESTSPSSCCKDTRNIHSKRLQKSLSVFLQKRGEESRKRVKLEKKEPLVESQLFIMELARELNKICQRSSILSHIWTSEDVWPPAVCRDFIVEWAAVLEKRVKPRLIQSVNQYEKPEKRDWRGHLLCMLEAGGEGDMGPHKRVIMDWTREIRSRPQNTVWPGEAVLMVLDDLELQWKRGRLQNLLPAMELLILAVMNAESPLKEDVTKQWLVRKQRSQKTDAARYIPHNVWNWICDAAEEVKLDSDSANPDLIISSDEKRMRCGLEHRDVPRCQWRFNGWWCSAGQEGFTSGRHYWEVEVGQRDWRLGVAKASAVRQGYRSLTTDSGYLTLRLERGLDLKALTVPATPLTRIPLPRKVGVYLDYEQGQLSFYDVEKRSHLYTFNDTFTEELFPVFGTVEVVNDLVIRPADVRQPCLCTGPCLWT</sequence>
<feature type="domain" description="B30.2/SPRY" evidence="1">
    <location>
        <begin position="225"/>
        <end position="417"/>
    </location>
</feature>
<gene>
    <name evidence="2" type="ORF">JOQ06_027249</name>
</gene>
<proteinExistence type="predicted"/>
<dbReference type="PRINTS" id="PR01407">
    <property type="entry name" value="BUTYPHLNCDUF"/>
</dbReference>
<dbReference type="SMART" id="SM00449">
    <property type="entry name" value="SPRY"/>
    <property type="match status" value="1"/>
</dbReference>
<dbReference type="Gene3D" id="2.60.120.920">
    <property type="match status" value="1"/>
</dbReference>
<dbReference type="SUPFAM" id="SSF49899">
    <property type="entry name" value="Concanavalin A-like lectins/glucanases"/>
    <property type="match status" value="1"/>
</dbReference>
<name>A0AAD6FML5_9TELE</name>
<dbReference type="InterPro" id="IPR006574">
    <property type="entry name" value="PRY"/>
</dbReference>
<dbReference type="SMART" id="SM00589">
    <property type="entry name" value="PRY"/>
    <property type="match status" value="1"/>
</dbReference>
<dbReference type="InterPro" id="IPR050143">
    <property type="entry name" value="TRIM/RBCC"/>
</dbReference>
<comment type="caution">
    <text evidence="2">The sequence shown here is derived from an EMBL/GenBank/DDBJ whole genome shotgun (WGS) entry which is preliminary data.</text>
</comment>
<evidence type="ECO:0000259" key="1">
    <source>
        <dbReference type="PROSITE" id="PS50188"/>
    </source>
</evidence>
<dbReference type="Proteomes" id="UP001219934">
    <property type="component" value="Unassembled WGS sequence"/>
</dbReference>
<dbReference type="FunFam" id="2.60.120.920:FF:000004">
    <property type="entry name" value="Butyrophilin subfamily 1 member A1"/>
    <property type="match status" value="1"/>
</dbReference>
<dbReference type="AlphaFoldDB" id="A0AAD6FML5"/>
<dbReference type="InterPro" id="IPR003877">
    <property type="entry name" value="SPRY_dom"/>
</dbReference>
<dbReference type="InterPro" id="IPR013320">
    <property type="entry name" value="ConA-like_dom_sf"/>
</dbReference>
<evidence type="ECO:0000313" key="2">
    <source>
        <dbReference type="EMBL" id="KAJ4940961.1"/>
    </source>
</evidence>
<dbReference type="Pfam" id="PF00622">
    <property type="entry name" value="SPRY"/>
    <property type="match status" value="1"/>
</dbReference>
<reference evidence="2" key="1">
    <citation type="submission" date="2022-11" db="EMBL/GenBank/DDBJ databases">
        <title>Chromosome-level genome of Pogonophryne albipinna.</title>
        <authorList>
            <person name="Jo E."/>
        </authorList>
    </citation>
    <scope>NUCLEOTIDE SEQUENCE</scope>
    <source>
        <strain evidence="2">SGF0006</strain>
        <tissue evidence="2">Muscle</tissue>
    </source>
</reference>
<organism evidence="2 3">
    <name type="scientific">Pogonophryne albipinna</name>
    <dbReference type="NCBI Taxonomy" id="1090488"/>
    <lineage>
        <taxon>Eukaryota</taxon>
        <taxon>Metazoa</taxon>
        <taxon>Chordata</taxon>
        <taxon>Craniata</taxon>
        <taxon>Vertebrata</taxon>
        <taxon>Euteleostomi</taxon>
        <taxon>Actinopterygii</taxon>
        <taxon>Neopterygii</taxon>
        <taxon>Teleostei</taxon>
        <taxon>Neoteleostei</taxon>
        <taxon>Acanthomorphata</taxon>
        <taxon>Eupercaria</taxon>
        <taxon>Perciformes</taxon>
        <taxon>Notothenioidei</taxon>
        <taxon>Pogonophryne</taxon>
    </lineage>
</organism>
<dbReference type="EMBL" id="JAPTMU010000007">
    <property type="protein sequence ID" value="KAJ4940961.1"/>
    <property type="molecule type" value="Genomic_DNA"/>
</dbReference>
<dbReference type="PROSITE" id="PS50188">
    <property type="entry name" value="B302_SPRY"/>
    <property type="match status" value="1"/>
</dbReference>
<dbReference type="InterPro" id="IPR043136">
    <property type="entry name" value="B30.2/SPRY_sf"/>
</dbReference>
<dbReference type="PANTHER" id="PTHR24103">
    <property type="entry name" value="E3 UBIQUITIN-PROTEIN LIGASE TRIM"/>
    <property type="match status" value="1"/>
</dbReference>
<keyword evidence="3" id="KW-1185">Reference proteome</keyword>
<dbReference type="InterPro" id="IPR003879">
    <property type="entry name" value="Butyrophylin_SPRY"/>
</dbReference>
<accession>A0AAD6FML5</accession>
<dbReference type="CDD" id="cd13733">
    <property type="entry name" value="SPRY_PRY_C-I_1"/>
    <property type="match status" value="1"/>
</dbReference>
<dbReference type="InterPro" id="IPR001870">
    <property type="entry name" value="B30.2/SPRY"/>
</dbReference>
<evidence type="ECO:0000313" key="3">
    <source>
        <dbReference type="Proteomes" id="UP001219934"/>
    </source>
</evidence>